<sequence>MPVRLNSSGGGSVTLDVPSTAGTFTATAPANNGTLVTTGSTAAVSQAMLASGVAGNGPAFLASVSGNASASGSTWTKAPLNAEQFDTNNCFDSTTNFRFTPTVAGYYQISCVNQQLVNGVTYVAIWRNGSLYFQFGATTLGEGGSMLLYLNGSTDYVEMFIYSTNSTGTINCIGNFVSMSGFLARAA</sequence>
<accession>A0A6J5NV17</accession>
<dbReference type="SUPFAM" id="SSF49842">
    <property type="entry name" value="TNF-like"/>
    <property type="match status" value="1"/>
</dbReference>
<dbReference type="InterPro" id="IPR008983">
    <property type="entry name" value="Tumour_necrosis_fac-like_dom"/>
</dbReference>
<proteinExistence type="predicted"/>
<gene>
    <name evidence="1" type="ORF">UFOVP730_16</name>
</gene>
<name>A0A6J5NV17_9CAUD</name>
<reference evidence="1" key="1">
    <citation type="submission" date="2020-04" db="EMBL/GenBank/DDBJ databases">
        <authorList>
            <person name="Chiriac C."/>
            <person name="Salcher M."/>
            <person name="Ghai R."/>
            <person name="Kavagutti S V."/>
        </authorList>
    </citation>
    <scope>NUCLEOTIDE SEQUENCE</scope>
</reference>
<dbReference type="EMBL" id="LR796716">
    <property type="protein sequence ID" value="CAB4160885.1"/>
    <property type="molecule type" value="Genomic_DNA"/>
</dbReference>
<protein>
    <recommendedName>
        <fullName evidence="2">C1q domain-containing protein</fullName>
    </recommendedName>
</protein>
<organism evidence="1">
    <name type="scientific">uncultured Caudovirales phage</name>
    <dbReference type="NCBI Taxonomy" id="2100421"/>
    <lineage>
        <taxon>Viruses</taxon>
        <taxon>Duplodnaviria</taxon>
        <taxon>Heunggongvirae</taxon>
        <taxon>Uroviricota</taxon>
        <taxon>Caudoviricetes</taxon>
        <taxon>Peduoviridae</taxon>
        <taxon>Maltschvirus</taxon>
        <taxon>Maltschvirus maltsch</taxon>
    </lineage>
</organism>
<dbReference type="Gene3D" id="2.60.120.40">
    <property type="match status" value="1"/>
</dbReference>
<evidence type="ECO:0008006" key="2">
    <source>
        <dbReference type="Google" id="ProtNLM"/>
    </source>
</evidence>
<evidence type="ECO:0000313" key="1">
    <source>
        <dbReference type="EMBL" id="CAB4160885.1"/>
    </source>
</evidence>